<sequence>MTSEPSPARKAQLQEVADGLLAIYQTLADLRFLDPAGIQPGPHNVSRELETLYDEYGLSPSIKYLYSILPYIDGEKAGQKDFFNGGQFTNFLDPEEVEQGRDPFYADPKGENFDDEEGPYMRPWVTPLSRMGNHDSVIIYDARDDRIWIIDQEGWDSTDPALRGVKDGRQKSPNEMAFDHIPSRRAGYVLRDIDNLYRNLEVLPGGGEETGLEWNPSDIDLVALYRKNGWPENFDGDGFQRDQARGYCAAIAKQIADEPLRVVDHCEKSLSAMVRHMGNLKQMKADYPTGIPKTEDELWKADYSIWSKDNERKYLVAERDRAREIAEKLCPGGACQRKEDLPLWEFVIVKNQFNYVRGELEGLLHPERDHSAHGKAHWEDRLRHTKQEEAIYRHAYEASKADADQVSVDEERKQEILERAARTKSRKETVEWQLRVKEQMIRVTEEWLAQVPERVVKTREEIAKTIEKSKKALERDRRNAEKVGIL</sequence>
<dbReference type="AlphaFoldDB" id="A0A9P8W464"/>
<reference evidence="1 2" key="1">
    <citation type="journal article" date="2021" name="Nat. Commun.">
        <title>Genetic determinants of endophytism in the Arabidopsis root mycobiome.</title>
        <authorList>
            <person name="Mesny F."/>
            <person name="Miyauchi S."/>
            <person name="Thiergart T."/>
            <person name="Pickel B."/>
            <person name="Atanasova L."/>
            <person name="Karlsson M."/>
            <person name="Huettel B."/>
            <person name="Barry K.W."/>
            <person name="Haridas S."/>
            <person name="Chen C."/>
            <person name="Bauer D."/>
            <person name="Andreopoulos W."/>
            <person name="Pangilinan J."/>
            <person name="LaButti K."/>
            <person name="Riley R."/>
            <person name="Lipzen A."/>
            <person name="Clum A."/>
            <person name="Drula E."/>
            <person name="Henrissat B."/>
            <person name="Kohler A."/>
            <person name="Grigoriev I.V."/>
            <person name="Martin F.M."/>
            <person name="Hacquard S."/>
        </authorList>
    </citation>
    <scope>NUCLEOTIDE SEQUENCE [LARGE SCALE GENOMIC DNA]</scope>
    <source>
        <strain evidence="1 2">MPI-CAGE-CH-0241</strain>
    </source>
</reference>
<organism evidence="1 2">
    <name type="scientific">Thelonectria olida</name>
    <dbReference type="NCBI Taxonomy" id="1576542"/>
    <lineage>
        <taxon>Eukaryota</taxon>
        <taxon>Fungi</taxon>
        <taxon>Dikarya</taxon>
        <taxon>Ascomycota</taxon>
        <taxon>Pezizomycotina</taxon>
        <taxon>Sordariomycetes</taxon>
        <taxon>Hypocreomycetidae</taxon>
        <taxon>Hypocreales</taxon>
        <taxon>Nectriaceae</taxon>
        <taxon>Thelonectria</taxon>
    </lineage>
</organism>
<evidence type="ECO:0000313" key="1">
    <source>
        <dbReference type="EMBL" id="KAH6889382.1"/>
    </source>
</evidence>
<comment type="caution">
    <text evidence="1">The sequence shown here is derived from an EMBL/GenBank/DDBJ whole genome shotgun (WGS) entry which is preliminary data.</text>
</comment>
<gene>
    <name evidence="1" type="ORF">B0T10DRAFT_404645</name>
</gene>
<accession>A0A9P8W464</accession>
<keyword evidence="2" id="KW-1185">Reference proteome</keyword>
<dbReference type="OrthoDB" id="5327951at2759"/>
<protein>
    <submittedName>
        <fullName evidence="1">Uncharacterized protein</fullName>
    </submittedName>
</protein>
<evidence type="ECO:0000313" key="2">
    <source>
        <dbReference type="Proteomes" id="UP000777438"/>
    </source>
</evidence>
<name>A0A9P8W464_9HYPO</name>
<dbReference type="EMBL" id="JAGPYM010000011">
    <property type="protein sequence ID" value="KAH6889382.1"/>
    <property type="molecule type" value="Genomic_DNA"/>
</dbReference>
<dbReference type="Proteomes" id="UP000777438">
    <property type="component" value="Unassembled WGS sequence"/>
</dbReference>
<proteinExistence type="predicted"/>